<feature type="compositionally biased region" description="Low complexity" evidence="1">
    <location>
        <begin position="321"/>
        <end position="338"/>
    </location>
</feature>
<feature type="compositionally biased region" description="Gly residues" evidence="1">
    <location>
        <begin position="140"/>
        <end position="154"/>
    </location>
</feature>
<feature type="compositionally biased region" description="Low complexity" evidence="1">
    <location>
        <begin position="270"/>
        <end position="309"/>
    </location>
</feature>
<dbReference type="InterPro" id="IPR015286">
    <property type="entry name" value="Porin_fam_mycobact-type"/>
</dbReference>
<feature type="compositionally biased region" description="Low complexity" evidence="1">
    <location>
        <begin position="155"/>
        <end position="166"/>
    </location>
</feature>
<comment type="caution">
    <text evidence="2">The sequence shown here is derived from an EMBL/GenBank/DDBJ whole genome shotgun (WGS) entry which is preliminary data.</text>
</comment>
<feature type="region of interest" description="Disordered" evidence="1">
    <location>
        <begin position="250"/>
        <end position="354"/>
    </location>
</feature>
<dbReference type="EMBL" id="LSRF01000044">
    <property type="protein sequence ID" value="KXP08721.1"/>
    <property type="molecule type" value="Genomic_DNA"/>
</dbReference>
<proteinExistence type="predicted"/>
<evidence type="ECO:0000313" key="2">
    <source>
        <dbReference type="EMBL" id="KXP08721.1"/>
    </source>
</evidence>
<feature type="region of interest" description="Disordered" evidence="1">
    <location>
        <begin position="133"/>
        <end position="173"/>
    </location>
</feature>
<evidence type="ECO:0000256" key="1">
    <source>
        <dbReference type="SAM" id="MobiDB-lite"/>
    </source>
</evidence>
<dbReference type="AlphaFoldDB" id="A0A138ADZ7"/>
<dbReference type="Gene3D" id="2.60.40.1650">
    <property type="entry name" value="Porin MspA (Ig-like beta-sandwich domain)"/>
    <property type="match status" value="1"/>
</dbReference>
<feature type="compositionally biased region" description="Pro residues" evidence="1">
    <location>
        <begin position="339"/>
        <end position="354"/>
    </location>
</feature>
<sequence>MVVVGVTVAGGLVAAAPVTPDPMPQMGAVRSGIFADKARAQEDADGFILRAELFGMNARSLVPLGGSPQSYQAALSMAGRAVIELKDPRKPPKVKVRSATITVGTTLACGASPQQIQLGGTLSQAGNYSLTPSLSSQQGVTGGGQGGSNGGQGSGSVSASVTEGISATGGGTTTISGTVQGTIAAGGSKEQALAKKSLTGTSGYVVVRETMVRMDACWAAQIVMWAVATLSTDHGDISTTAYSTPLYLHRDANDPPVNPPKVRQDPNPPALAATPNTAVAARVSEQVKPAPAAKPVTASVSKPAPSAPANTKPGPESTASAKPAPTNAKLAPAAKASPAPAPSKPAPAPAGPRG</sequence>
<accession>A0A138ADZ7</accession>
<protein>
    <submittedName>
        <fullName evidence="2">Uncharacterized protein</fullName>
    </submittedName>
</protein>
<organism evidence="2 3">
    <name type="scientific">Tsukamurella pseudospumae</name>
    <dbReference type="NCBI Taxonomy" id="239498"/>
    <lineage>
        <taxon>Bacteria</taxon>
        <taxon>Bacillati</taxon>
        <taxon>Actinomycetota</taxon>
        <taxon>Actinomycetes</taxon>
        <taxon>Mycobacteriales</taxon>
        <taxon>Tsukamurellaceae</taxon>
        <taxon>Tsukamurella</taxon>
    </lineage>
</organism>
<gene>
    <name evidence="2" type="ORF">AXK60_08585</name>
</gene>
<dbReference type="Proteomes" id="UP000070258">
    <property type="component" value="Unassembled WGS sequence"/>
</dbReference>
<evidence type="ECO:0000313" key="3">
    <source>
        <dbReference type="Proteomes" id="UP000070258"/>
    </source>
</evidence>
<reference evidence="3" key="1">
    <citation type="submission" date="2016-02" db="EMBL/GenBank/DDBJ databases">
        <authorList>
            <person name="Wen L."/>
            <person name="He K."/>
            <person name="Yang H."/>
        </authorList>
    </citation>
    <scope>NUCLEOTIDE SEQUENCE [LARGE SCALE GENOMIC DNA]</scope>
    <source>
        <strain evidence="3">JCM 15929</strain>
    </source>
</reference>
<dbReference type="Pfam" id="PF09203">
    <property type="entry name" value="MspA"/>
    <property type="match status" value="1"/>
</dbReference>
<dbReference type="STRING" id="239498.AXK60_08585"/>
<name>A0A138ADZ7_9ACTN</name>